<proteinExistence type="predicted"/>
<reference evidence="2 3" key="1">
    <citation type="journal article" date="2016" name="Nat. Commun.">
        <title>Thousands of microbial genomes shed light on interconnected biogeochemical processes in an aquifer system.</title>
        <authorList>
            <person name="Anantharaman K."/>
            <person name="Brown C.T."/>
            <person name="Hug L.A."/>
            <person name="Sharon I."/>
            <person name="Castelle C.J."/>
            <person name="Probst A.J."/>
            <person name="Thomas B.C."/>
            <person name="Singh A."/>
            <person name="Wilkins M.J."/>
            <person name="Karaoz U."/>
            <person name="Brodie E.L."/>
            <person name="Williams K.H."/>
            <person name="Hubbard S.S."/>
            <person name="Banfield J.F."/>
        </authorList>
    </citation>
    <scope>NUCLEOTIDE SEQUENCE [LARGE SCALE GENOMIC DNA]</scope>
</reference>
<keyword evidence="1" id="KW-1133">Transmembrane helix</keyword>
<name>A0A1G1WN89_9BACT</name>
<sequence>MSELLSKIIEVPFWEKFANFHGMLAMLALILFGAAFALLFFSGKISSAVRTLKIVLAALFVDILLLDIAGLTVYMPYRAAGGPKTVLIGSEETAWLHEIIFEHKEFLAFAPLVLTFAALVVVTKLGDSFGDNEKFKWLRRAVFVALGLSLIFVLTVAAEAVMVTKAAPVGK</sequence>
<evidence type="ECO:0000313" key="2">
    <source>
        <dbReference type="EMBL" id="OGY29154.1"/>
    </source>
</evidence>
<dbReference type="AlphaFoldDB" id="A0A1G1WN89"/>
<feature type="transmembrane region" description="Helical" evidence="1">
    <location>
        <begin position="54"/>
        <end position="77"/>
    </location>
</feature>
<feature type="transmembrane region" description="Helical" evidence="1">
    <location>
        <begin position="20"/>
        <end position="42"/>
    </location>
</feature>
<feature type="transmembrane region" description="Helical" evidence="1">
    <location>
        <begin position="137"/>
        <end position="158"/>
    </location>
</feature>
<comment type="caution">
    <text evidence="2">The sequence shown here is derived from an EMBL/GenBank/DDBJ whole genome shotgun (WGS) entry which is preliminary data.</text>
</comment>
<accession>A0A1G1WN89</accession>
<evidence type="ECO:0000313" key="3">
    <source>
        <dbReference type="Proteomes" id="UP000178068"/>
    </source>
</evidence>
<protein>
    <submittedName>
        <fullName evidence="2">Uncharacterized protein</fullName>
    </submittedName>
</protein>
<feature type="transmembrane region" description="Helical" evidence="1">
    <location>
        <begin position="106"/>
        <end position="125"/>
    </location>
</feature>
<keyword evidence="1" id="KW-0812">Transmembrane</keyword>
<gene>
    <name evidence="2" type="ORF">A3F35_03130</name>
</gene>
<dbReference type="STRING" id="1802603.A3F35_03130"/>
<dbReference type="EMBL" id="MHCZ01000040">
    <property type="protein sequence ID" value="OGY29154.1"/>
    <property type="molecule type" value="Genomic_DNA"/>
</dbReference>
<dbReference type="Proteomes" id="UP000178068">
    <property type="component" value="Unassembled WGS sequence"/>
</dbReference>
<keyword evidence="1" id="KW-0472">Membrane</keyword>
<evidence type="ECO:0000256" key="1">
    <source>
        <dbReference type="SAM" id="Phobius"/>
    </source>
</evidence>
<organism evidence="2 3">
    <name type="scientific">Candidatus Woykebacteria bacterium RIFCSPHIGHO2_12_FULL_45_10</name>
    <dbReference type="NCBI Taxonomy" id="1802603"/>
    <lineage>
        <taxon>Bacteria</taxon>
        <taxon>Candidatus Woykeibacteriota</taxon>
    </lineage>
</organism>